<accession>A0A3Q0JAE2</accession>
<feature type="compositionally biased region" description="Gly residues" evidence="6">
    <location>
        <begin position="603"/>
        <end position="613"/>
    </location>
</feature>
<protein>
    <submittedName>
        <fullName evidence="9">AT-rich interactive domain-containing protein 4B</fullName>
    </submittedName>
</protein>
<dbReference type="SUPFAM" id="SSF54160">
    <property type="entry name" value="Chromo domain-like"/>
    <property type="match status" value="1"/>
</dbReference>
<feature type="compositionally biased region" description="Basic and acidic residues" evidence="6">
    <location>
        <begin position="809"/>
        <end position="826"/>
    </location>
</feature>
<dbReference type="Gene3D" id="1.10.150.60">
    <property type="entry name" value="ARID DNA-binding domain"/>
    <property type="match status" value="1"/>
</dbReference>
<dbReference type="SMART" id="SM01014">
    <property type="entry name" value="ARID"/>
    <property type="match status" value="1"/>
</dbReference>
<dbReference type="InterPro" id="IPR001606">
    <property type="entry name" value="ARID_dom"/>
</dbReference>
<feature type="compositionally biased region" description="Basic and acidic residues" evidence="6">
    <location>
        <begin position="449"/>
        <end position="516"/>
    </location>
</feature>
<dbReference type="SUPFAM" id="SSF63748">
    <property type="entry name" value="Tudor/PWWP/MBT"/>
    <property type="match status" value="1"/>
</dbReference>
<dbReference type="PaxDb" id="121845-A0A3Q0JAE2"/>
<keyword evidence="4" id="KW-0804">Transcription</keyword>
<dbReference type="GO" id="GO:0005634">
    <property type="term" value="C:nucleus"/>
    <property type="evidence" value="ECO:0007669"/>
    <property type="project" value="TreeGrafter"/>
</dbReference>
<feature type="compositionally biased region" description="Polar residues" evidence="6">
    <location>
        <begin position="827"/>
        <end position="838"/>
    </location>
</feature>
<keyword evidence="5" id="KW-0539">Nucleus</keyword>
<evidence type="ECO:0000256" key="6">
    <source>
        <dbReference type="SAM" id="MobiDB-lite"/>
    </source>
</evidence>
<dbReference type="GO" id="GO:0006325">
    <property type="term" value="P:chromatin organization"/>
    <property type="evidence" value="ECO:0007669"/>
    <property type="project" value="UniProtKB-KW"/>
</dbReference>
<feature type="compositionally biased region" description="Low complexity" evidence="6">
    <location>
        <begin position="780"/>
        <end position="794"/>
    </location>
</feature>
<dbReference type="PROSITE" id="PS51011">
    <property type="entry name" value="ARID"/>
    <property type="match status" value="1"/>
</dbReference>
<feature type="region of interest" description="Disordered" evidence="6">
    <location>
        <begin position="134"/>
        <end position="175"/>
    </location>
</feature>
<feature type="compositionally biased region" description="Acidic residues" evidence="6">
    <location>
        <begin position="1234"/>
        <end position="1244"/>
    </location>
</feature>
<evidence type="ECO:0000313" key="8">
    <source>
        <dbReference type="Proteomes" id="UP000079169"/>
    </source>
</evidence>
<organism evidence="8 9">
    <name type="scientific">Diaphorina citri</name>
    <name type="common">Asian citrus psyllid</name>
    <dbReference type="NCBI Taxonomy" id="121845"/>
    <lineage>
        <taxon>Eukaryota</taxon>
        <taxon>Metazoa</taxon>
        <taxon>Ecdysozoa</taxon>
        <taxon>Arthropoda</taxon>
        <taxon>Hexapoda</taxon>
        <taxon>Insecta</taxon>
        <taxon>Pterygota</taxon>
        <taxon>Neoptera</taxon>
        <taxon>Paraneoptera</taxon>
        <taxon>Hemiptera</taxon>
        <taxon>Sternorrhyncha</taxon>
        <taxon>Psylloidea</taxon>
        <taxon>Psyllidae</taxon>
        <taxon>Diaphorininae</taxon>
        <taxon>Diaphorina</taxon>
    </lineage>
</organism>
<evidence type="ECO:0000256" key="5">
    <source>
        <dbReference type="ARBA" id="ARBA00023242"/>
    </source>
</evidence>
<sequence length="1490" mass="166154">MTSREVKKDKMGDDPPYLAVGTDVSAKYKGAFCEAKVRKVVRVVKCKVLLKNGGNAFVTDDQIKGSLRIGTSVEVKLPDKKDFVEASISSIKDLSQYTVVFDDGDITTLRRTALCLKSGRHFAESETLDQLPLTHPEHFSTPVIGASRRGRRRLGGNDDSSDEEESTGGAGERQREADIGKVVCVEMSEKKKQKDNWFPGLIVAPNAQDAVRIDVDEDYLVRSFKDGRYFTVPKKEATEFTREIGLKVDNPSLKLAVEKALLFLDKDELPPHWDRDLLFGLVDTDLEDDSDQLDSDSSDDEPREEKDHFVAQLYKFMDDRGTPINKGPVIQSKDVDLYRLFRVVHKLGGYNRVTNQNQWKLVTHKMNFGQSMSTVNNVKHAYKKFLHSFEDFYRKLGCTMVNHPRGNRRSNKSNRSLIRDKDRATPVQKESDRIKLEPTGPSSASTELNRSECPTEVKVEVKKEDEELTPKREKTKEFEAKRDRQVKEDALRREKTRDKAARDKEKDNSKESKDKVESIIPLAKKKIEETYGKLKVEDKPKTSIGILAKFSYKKEKPGVRGGEEKERLNRVKKSLGKGSSSGLMERQKRTIKETVKAFAKSLGFGGKSGGGSTTGTRKMSASTTSGSGEDEEKKKKEDGALASTEKVSSPLKKNKTKKLVLPPSLTASLSGLASGPVSDQSPLSLNLLTGSGLEIVSPHKCISVGDKLKVYYGPNHKSKVTYEAKVLSTREEDGKEREYLVHYTGWNTRYDEWIRRNRIAENLSWTPARSSKRIGKPEAQQTPSSSQRSSEVSQNIVTSNAGPSNSETSDTKPNAETKMKVEENKDSSTPTVLTSSKDTVPEPSKNKDTTPTLSTKTKQSPVIISSKTKDNAPTSSSKIKESSPVISTKPKDSSPISTKTKETSPMSIKTKESALIISSKTKDNVPNIPIKMKDTSILSSKSKESILSPSSKSKDSTLISSTKNRDSFPAVPSSKSKETPTTSNKIKETSPTSKNKDSPVISSKNKDVTSIASSKIKEISSVLVKSKDSPSNTSSKLDPPSNVTKDIAKPSLSTTTSAETSKQTVQETKKLAVREDKSNLEPLVKKDDEKEEKLKEEPKKNKEELTTPSETATKRDSVTPSKRNLDEHVAKDEDQCKKPDDTPKIKEEVGKESDLDEEALKKGEKSKELASVFEFDESLEDEMVDIESDSYLIATKRKLENLMESPSSEFISNKMQKLNELEKLKQKLFMDCSGESEDLEEKVEESEKAAKEGEEDKEVSGVIQKEGEKQEESSQCLETEETLEEEVDNTLLCKETIPGSPTPYQDELNLIMELPPTTSSSCSNSSSTGSTTANAVLDNTPPTTPESSLSPPRNECSTPYEAGSTGGMYAKMMTGDTESPKKMSGMKRRSSQTERNLKKRLKQSPRNTVEKEAYAQAEEKEEEDENPELDQAQRIAVVQQKLQDLRKEYMMYKQELVTIDRRRKKIRRRERENKKNSERISPPSISTANQ</sequence>
<feature type="compositionally biased region" description="Basic and acidic residues" evidence="6">
    <location>
        <begin position="1469"/>
        <end position="1478"/>
    </location>
</feature>
<dbReference type="KEGG" id="dci:103521388"/>
<feature type="compositionally biased region" description="Polar residues" evidence="6">
    <location>
        <begin position="795"/>
        <end position="808"/>
    </location>
</feature>
<dbReference type="GO" id="GO:0005694">
    <property type="term" value="C:chromosome"/>
    <property type="evidence" value="ECO:0007669"/>
    <property type="project" value="UniProtKB-ARBA"/>
</dbReference>
<feature type="compositionally biased region" description="Basic and acidic residues" evidence="6">
    <location>
        <begin position="1112"/>
        <end position="1167"/>
    </location>
</feature>
<dbReference type="Pfam" id="PF01388">
    <property type="entry name" value="ARID"/>
    <property type="match status" value="1"/>
</dbReference>
<evidence type="ECO:0000256" key="4">
    <source>
        <dbReference type="ARBA" id="ARBA00023163"/>
    </source>
</evidence>
<feature type="compositionally biased region" description="Acidic residues" evidence="6">
    <location>
        <begin position="1419"/>
        <end position="1428"/>
    </location>
</feature>
<dbReference type="InterPro" id="IPR012603">
    <property type="entry name" value="ARID4A/B_PWWP"/>
</dbReference>
<evidence type="ECO:0000313" key="9">
    <source>
        <dbReference type="RefSeq" id="XP_026685482.1"/>
    </source>
</evidence>
<dbReference type="RefSeq" id="XP_026685482.1">
    <property type="nucleotide sequence ID" value="XM_026829681.1"/>
</dbReference>
<keyword evidence="8" id="KW-1185">Reference proteome</keyword>
<feature type="compositionally biased region" description="Basic and acidic residues" evidence="6">
    <location>
        <begin position="1067"/>
        <end position="1105"/>
    </location>
</feature>
<keyword evidence="2" id="KW-0805">Transcription regulation</keyword>
<dbReference type="GeneID" id="103521388"/>
<reference evidence="9" key="1">
    <citation type="submission" date="2025-08" db="UniProtKB">
        <authorList>
            <consortium name="RefSeq"/>
        </authorList>
    </citation>
    <scope>IDENTIFICATION</scope>
</reference>
<feature type="compositionally biased region" description="Polar residues" evidence="6">
    <location>
        <begin position="894"/>
        <end position="907"/>
    </location>
</feature>
<dbReference type="InterPro" id="IPR025995">
    <property type="entry name" value="Tudor-knot"/>
</dbReference>
<dbReference type="PANTHER" id="PTHR13964">
    <property type="entry name" value="RBP-RELATED"/>
    <property type="match status" value="1"/>
</dbReference>
<dbReference type="PANTHER" id="PTHR13964:SF27">
    <property type="entry name" value="HAT-TRICK, ISOFORM D"/>
    <property type="match status" value="1"/>
</dbReference>
<feature type="region of interest" description="Disordered" evidence="6">
    <location>
        <begin position="554"/>
        <end position="587"/>
    </location>
</feature>
<dbReference type="CTD" id="32877"/>
<feature type="compositionally biased region" description="Polar residues" evidence="6">
    <location>
        <begin position="1029"/>
        <end position="1044"/>
    </location>
</feature>
<dbReference type="SMART" id="SM00298">
    <property type="entry name" value="CHROMO"/>
    <property type="match status" value="1"/>
</dbReference>
<keyword evidence="1" id="KW-0156">Chromatin regulator</keyword>
<dbReference type="GO" id="GO:0006357">
    <property type="term" value="P:regulation of transcription by RNA polymerase II"/>
    <property type="evidence" value="ECO:0007669"/>
    <property type="project" value="TreeGrafter"/>
</dbReference>
<evidence type="ECO:0000259" key="7">
    <source>
        <dbReference type="PROSITE" id="PS51011"/>
    </source>
</evidence>
<dbReference type="CDD" id="cd16100">
    <property type="entry name" value="ARID"/>
    <property type="match status" value="1"/>
</dbReference>
<feature type="region of interest" description="Disordered" evidence="6">
    <location>
        <begin position="1460"/>
        <end position="1490"/>
    </location>
</feature>
<dbReference type="SMART" id="SM00501">
    <property type="entry name" value="BRIGHT"/>
    <property type="match status" value="1"/>
</dbReference>
<proteinExistence type="predicted"/>
<feature type="compositionally biased region" description="Low complexity" evidence="6">
    <location>
        <begin position="935"/>
        <end position="962"/>
    </location>
</feature>
<feature type="region of interest" description="Disordered" evidence="6">
    <location>
        <begin position="1312"/>
        <end position="1433"/>
    </location>
</feature>
<feature type="compositionally biased region" description="Basic and acidic residues" evidence="6">
    <location>
        <begin position="417"/>
        <end position="436"/>
    </location>
</feature>
<feature type="region of interest" description="Disordered" evidence="6">
    <location>
        <begin position="1234"/>
        <end position="1279"/>
    </location>
</feature>
<dbReference type="InterPro" id="IPR036431">
    <property type="entry name" value="ARID_dom_sf"/>
</dbReference>
<feature type="region of interest" description="Disordered" evidence="6">
    <location>
        <begin position="401"/>
        <end position="516"/>
    </location>
</feature>
<dbReference type="InterPro" id="IPR016197">
    <property type="entry name" value="Chromo-like_dom_sf"/>
</dbReference>
<dbReference type="InterPro" id="IPR051232">
    <property type="entry name" value="ARID/SWI1_ChromRemod"/>
</dbReference>
<feature type="compositionally biased region" description="Basic and acidic residues" evidence="6">
    <location>
        <begin position="1245"/>
        <end position="1254"/>
    </location>
</feature>
<evidence type="ECO:0000256" key="1">
    <source>
        <dbReference type="ARBA" id="ARBA00022853"/>
    </source>
</evidence>
<gene>
    <name evidence="9" type="primary">LOC103521388</name>
</gene>
<feature type="compositionally biased region" description="Polar residues" evidence="6">
    <location>
        <begin position="1051"/>
        <end position="1066"/>
    </location>
</feature>
<dbReference type="STRING" id="121845.A0A3Q0JAE2"/>
<dbReference type="GO" id="GO:0000976">
    <property type="term" value="F:transcription cis-regulatory region binding"/>
    <property type="evidence" value="ECO:0007669"/>
    <property type="project" value="TreeGrafter"/>
</dbReference>
<feature type="compositionally biased region" description="Basic and acidic residues" evidence="6">
    <location>
        <begin position="554"/>
        <end position="569"/>
    </location>
</feature>
<feature type="compositionally biased region" description="Polar residues" evidence="6">
    <location>
        <begin position="849"/>
        <end position="877"/>
    </location>
</feature>
<feature type="region of interest" description="Disordered" evidence="6">
    <location>
        <begin position="768"/>
        <end position="1167"/>
    </location>
</feature>
<dbReference type="Proteomes" id="UP000079169">
    <property type="component" value="Unplaced"/>
</dbReference>
<dbReference type="Pfam" id="PF08169">
    <property type="entry name" value="RBB1NT"/>
    <property type="match status" value="1"/>
</dbReference>
<evidence type="ECO:0000256" key="3">
    <source>
        <dbReference type="ARBA" id="ARBA00023125"/>
    </source>
</evidence>
<feature type="domain" description="ARID" evidence="7">
    <location>
        <begin position="303"/>
        <end position="394"/>
    </location>
</feature>
<dbReference type="SUPFAM" id="SSF46774">
    <property type="entry name" value="ARID-like"/>
    <property type="match status" value="1"/>
</dbReference>
<feature type="compositionally biased region" description="Low complexity" evidence="6">
    <location>
        <begin position="1317"/>
        <end position="1332"/>
    </location>
</feature>
<name>A0A3Q0JAE2_DIACI</name>
<dbReference type="CDD" id="cd20390">
    <property type="entry name" value="Tudor_ARID4_rpt2"/>
    <property type="match status" value="1"/>
</dbReference>
<dbReference type="Pfam" id="PF11717">
    <property type="entry name" value="Tudor-knot"/>
    <property type="match status" value="1"/>
</dbReference>
<feature type="region of interest" description="Disordered" evidence="6">
    <location>
        <begin position="601"/>
        <end position="655"/>
    </location>
</feature>
<dbReference type="Gene3D" id="2.30.30.140">
    <property type="match status" value="3"/>
</dbReference>
<dbReference type="InterPro" id="IPR000953">
    <property type="entry name" value="Chromo/chromo_shadow_dom"/>
</dbReference>
<keyword evidence="3" id="KW-0238">DNA-binding</keyword>
<evidence type="ECO:0000256" key="2">
    <source>
        <dbReference type="ARBA" id="ARBA00023015"/>
    </source>
</evidence>